<dbReference type="GO" id="GO:0008168">
    <property type="term" value="F:methyltransferase activity"/>
    <property type="evidence" value="ECO:0007669"/>
    <property type="project" value="UniProtKB-KW"/>
</dbReference>
<gene>
    <name evidence="2" type="ORF">ACFS2C_09895</name>
</gene>
<dbReference type="Pfam" id="PF08241">
    <property type="entry name" value="Methyltransf_11"/>
    <property type="match status" value="1"/>
</dbReference>
<dbReference type="RefSeq" id="WP_377391666.1">
    <property type="nucleotide sequence ID" value="NZ_JBHSAN010000027.1"/>
</dbReference>
<keyword evidence="2" id="KW-0489">Methyltransferase</keyword>
<comment type="caution">
    <text evidence="2">The sequence shown here is derived from an EMBL/GenBank/DDBJ whole genome shotgun (WGS) entry which is preliminary data.</text>
</comment>
<feature type="domain" description="Methyltransferase type 11" evidence="1">
    <location>
        <begin position="68"/>
        <end position="164"/>
    </location>
</feature>
<dbReference type="InterPro" id="IPR013216">
    <property type="entry name" value="Methyltransf_11"/>
</dbReference>
<dbReference type="SUPFAM" id="SSF53335">
    <property type="entry name" value="S-adenosyl-L-methionine-dependent methyltransferases"/>
    <property type="match status" value="1"/>
</dbReference>
<dbReference type="CDD" id="cd02440">
    <property type="entry name" value="AdoMet_MTases"/>
    <property type="match status" value="1"/>
</dbReference>
<dbReference type="PANTHER" id="PTHR42912">
    <property type="entry name" value="METHYLTRANSFERASE"/>
    <property type="match status" value="1"/>
</dbReference>
<sequence>MPRSGVRRSDRAALSPRAQAVAAQYCDAADAAGYAAAYDGWGPSARYFQSRLHAVQEVLRACPGGDLLDAGCGPGMFVRQVLGTRPGDFRITACDQSQAMVDAAAATIKDAGDAELAVARIEDLPFPDGRFDVALAMGVLEYTDASCALRELARVVRPGGLVIVTMLNPLSPYRLFEWVVYWPMVRLLGRVERLLGVPMGRRHGARRSGIRAIPQARLRRLMHDAGLWTQEVVNYDLTPLLPPLDKVLRRWTRQWRDRPEKTVSRGARGWMGTAYLVAARRAPG</sequence>
<dbReference type="InterPro" id="IPR050508">
    <property type="entry name" value="Methyltransf_Superfamily"/>
</dbReference>
<dbReference type="GO" id="GO:0032259">
    <property type="term" value="P:methylation"/>
    <property type="evidence" value="ECO:0007669"/>
    <property type="project" value="UniProtKB-KW"/>
</dbReference>
<name>A0ABW5WAS1_9PSEU</name>
<reference evidence="3" key="1">
    <citation type="journal article" date="2019" name="Int. J. Syst. Evol. Microbiol.">
        <title>The Global Catalogue of Microorganisms (GCM) 10K type strain sequencing project: providing services to taxonomists for standard genome sequencing and annotation.</title>
        <authorList>
            <consortium name="The Broad Institute Genomics Platform"/>
            <consortium name="The Broad Institute Genome Sequencing Center for Infectious Disease"/>
            <person name="Wu L."/>
            <person name="Ma J."/>
        </authorList>
    </citation>
    <scope>NUCLEOTIDE SEQUENCE [LARGE SCALE GENOMIC DNA]</scope>
    <source>
        <strain evidence="3">IBRC-M 10906</strain>
    </source>
</reference>
<organism evidence="2 3">
    <name type="scientific">Prauserella oleivorans</name>
    <dbReference type="NCBI Taxonomy" id="1478153"/>
    <lineage>
        <taxon>Bacteria</taxon>
        <taxon>Bacillati</taxon>
        <taxon>Actinomycetota</taxon>
        <taxon>Actinomycetes</taxon>
        <taxon>Pseudonocardiales</taxon>
        <taxon>Pseudonocardiaceae</taxon>
        <taxon>Prauserella</taxon>
    </lineage>
</organism>
<proteinExistence type="predicted"/>
<accession>A0ABW5WAS1</accession>
<dbReference type="InterPro" id="IPR029063">
    <property type="entry name" value="SAM-dependent_MTases_sf"/>
</dbReference>
<dbReference type="EMBL" id="JBHUOF010000012">
    <property type="protein sequence ID" value="MFD2799703.1"/>
    <property type="molecule type" value="Genomic_DNA"/>
</dbReference>
<dbReference type="EC" id="2.1.1.-" evidence="2"/>
<keyword evidence="3" id="KW-1185">Reference proteome</keyword>
<keyword evidence="2" id="KW-0808">Transferase</keyword>
<dbReference type="PANTHER" id="PTHR42912:SF93">
    <property type="entry name" value="N6-ADENOSINE-METHYLTRANSFERASE TMT1A"/>
    <property type="match status" value="1"/>
</dbReference>
<evidence type="ECO:0000259" key="1">
    <source>
        <dbReference type="Pfam" id="PF08241"/>
    </source>
</evidence>
<dbReference type="Proteomes" id="UP001597478">
    <property type="component" value="Unassembled WGS sequence"/>
</dbReference>
<dbReference type="Gene3D" id="3.40.50.150">
    <property type="entry name" value="Vaccinia Virus protein VP39"/>
    <property type="match status" value="1"/>
</dbReference>
<protein>
    <submittedName>
        <fullName evidence="2">Class I SAM-dependent methyltransferase</fullName>
        <ecNumber evidence="2">2.1.1.-</ecNumber>
    </submittedName>
</protein>
<evidence type="ECO:0000313" key="2">
    <source>
        <dbReference type="EMBL" id="MFD2799703.1"/>
    </source>
</evidence>
<evidence type="ECO:0000313" key="3">
    <source>
        <dbReference type="Proteomes" id="UP001597478"/>
    </source>
</evidence>